<evidence type="ECO:0000313" key="2">
    <source>
        <dbReference type="EMBL" id="ACY17180.1"/>
    </source>
</evidence>
<protein>
    <submittedName>
        <fullName evidence="2">Uncharacterized protein</fullName>
    </submittedName>
</protein>
<gene>
    <name evidence="2" type="ordered locus">Hoch_4689</name>
</gene>
<keyword evidence="1" id="KW-0472">Membrane</keyword>
<keyword evidence="3" id="KW-1185">Reference proteome</keyword>
<organism evidence="2 3">
    <name type="scientific">Haliangium ochraceum (strain DSM 14365 / JCM 11303 / SMP-2)</name>
    <dbReference type="NCBI Taxonomy" id="502025"/>
    <lineage>
        <taxon>Bacteria</taxon>
        <taxon>Pseudomonadati</taxon>
        <taxon>Myxococcota</taxon>
        <taxon>Polyangia</taxon>
        <taxon>Haliangiales</taxon>
        <taxon>Kofleriaceae</taxon>
        <taxon>Haliangium</taxon>
    </lineage>
</organism>
<sequence>MNVLIDVPPEKLPQRFQDLLDPDKPLKEPDRFFVGYRVGGFMAWVVLVGCIICTVLFGRAAVLALSGEDSPSMLNFAFSLLLGIPLLLWGIRQVFLIRQGRRDREAIAQGRFRCGVFFEPDAALFHLEKGVCTLVPRNKIDRVGNRARKEAESGARALSTHIDFRDAEGRSCSLVAATVSYPHAASWFETGKVRPRR</sequence>
<dbReference type="Proteomes" id="UP000001880">
    <property type="component" value="Chromosome"/>
</dbReference>
<dbReference type="RefSeq" id="WP_012829778.1">
    <property type="nucleotide sequence ID" value="NC_013440.1"/>
</dbReference>
<dbReference type="AlphaFoldDB" id="D0LRF2"/>
<keyword evidence="1" id="KW-1133">Transmembrane helix</keyword>
<evidence type="ECO:0000256" key="1">
    <source>
        <dbReference type="SAM" id="Phobius"/>
    </source>
</evidence>
<dbReference type="EMBL" id="CP001804">
    <property type="protein sequence ID" value="ACY17180.1"/>
    <property type="molecule type" value="Genomic_DNA"/>
</dbReference>
<dbReference type="HOGENOM" id="CLU_1382438_0_0_7"/>
<dbReference type="KEGG" id="hoh:Hoch_4689"/>
<keyword evidence="1" id="KW-0812">Transmembrane</keyword>
<reference evidence="2 3" key="1">
    <citation type="journal article" date="2010" name="Stand. Genomic Sci.">
        <title>Complete genome sequence of Haliangium ochraceum type strain (SMP-2).</title>
        <authorList>
            <consortium name="US DOE Joint Genome Institute (JGI-PGF)"/>
            <person name="Ivanova N."/>
            <person name="Daum C."/>
            <person name="Lang E."/>
            <person name="Abt B."/>
            <person name="Kopitz M."/>
            <person name="Saunders E."/>
            <person name="Lapidus A."/>
            <person name="Lucas S."/>
            <person name="Glavina Del Rio T."/>
            <person name="Nolan M."/>
            <person name="Tice H."/>
            <person name="Copeland A."/>
            <person name="Cheng J.F."/>
            <person name="Chen F."/>
            <person name="Bruce D."/>
            <person name="Goodwin L."/>
            <person name="Pitluck S."/>
            <person name="Mavromatis K."/>
            <person name="Pati A."/>
            <person name="Mikhailova N."/>
            <person name="Chen A."/>
            <person name="Palaniappan K."/>
            <person name="Land M."/>
            <person name="Hauser L."/>
            <person name="Chang Y.J."/>
            <person name="Jeffries C.D."/>
            <person name="Detter J.C."/>
            <person name="Brettin T."/>
            <person name="Rohde M."/>
            <person name="Goker M."/>
            <person name="Bristow J."/>
            <person name="Markowitz V."/>
            <person name="Eisen J.A."/>
            <person name="Hugenholtz P."/>
            <person name="Kyrpides N.C."/>
            <person name="Klenk H.P."/>
        </authorList>
    </citation>
    <scope>NUCLEOTIDE SEQUENCE [LARGE SCALE GENOMIC DNA]</scope>
    <source>
        <strain evidence="3">DSM 14365 / CIP 107738 / JCM 11303 / AJ 13395 / SMP-2</strain>
    </source>
</reference>
<proteinExistence type="predicted"/>
<feature type="transmembrane region" description="Helical" evidence="1">
    <location>
        <begin position="76"/>
        <end position="95"/>
    </location>
</feature>
<name>D0LRF2_HALO1</name>
<feature type="transmembrane region" description="Helical" evidence="1">
    <location>
        <begin position="41"/>
        <end position="64"/>
    </location>
</feature>
<accession>D0LRF2</accession>
<evidence type="ECO:0000313" key="3">
    <source>
        <dbReference type="Proteomes" id="UP000001880"/>
    </source>
</evidence>